<accession>Q4TET9</accession>
<sequence length="37" mass="3925">DLRPRGLELQQGELGDLVEQEMAATSAAVESAAARIE</sequence>
<organism evidence="1">
    <name type="scientific">Tetraodon nigroviridis</name>
    <name type="common">Spotted green pufferfish</name>
    <name type="synonym">Chelonodon nigroviridis</name>
    <dbReference type="NCBI Taxonomy" id="99883"/>
    <lineage>
        <taxon>Eukaryota</taxon>
        <taxon>Metazoa</taxon>
        <taxon>Chordata</taxon>
        <taxon>Craniata</taxon>
        <taxon>Vertebrata</taxon>
        <taxon>Euteleostomi</taxon>
        <taxon>Actinopterygii</taxon>
        <taxon>Neopterygii</taxon>
        <taxon>Teleostei</taxon>
        <taxon>Neoteleostei</taxon>
        <taxon>Acanthomorphata</taxon>
        <taxon>Eupercaria</taxon>
        <taxon>Tetraodontiformes</taxon>
        <taxon>Tetradontoidea</taxon>
        <taxon>Tetraodontidae</taxon>
        <taxon>Tetraodon</taxon>
    </lineage>
</organism>
<protein>
    <submittedName>
        <fullName evidence="1">(spotted green pufferfish) hypothetical protein</fullName>
    </submittedName>
</protein>
<reference evidence="1" key="2">
    <citation type="submission" date="2004-02" db="EMBL/GenBank/DDBJ databases">
        <authorList>
            <consortium name="Genoscope"/>
            <consortium name="Whitehead Institute Centre for Genome Research"/>
        </authorList>
    </citation>
    <scope>NUCLEOTIDE SEQUENCE</scope>
</reference>
<dbReference type="OrthoDB" id="8178130at2759"/>
<evidence type="ECO:0000313" key="1">
    <source>
        <dbReference type="EMBL" id="CAF88593.1"/>
    </source>
</evidence>
<dbReference type="KEGG" id="tng:GSTEN00002081G001"/>
<proteinExistence type="predicted"/>
<comment type="caution">
    <text evidence="1">The sequence shown here is derived from an EMBL/GenBank/DDBJ whole genome shotgun (WGS) entry which is preliminary data.</text>
</comment>
<reference evidence="1" key="1">
    <citation type="journal article" date="2004" name="Nature">
        <title>Genome duplication in the teleost fish Tetraodon nigroviridis reveals the early vertebrate proto-karyotype.</title>
        <authorList>
            <person name="Jaillon O."/>
            <person name="Aury J.-M."/>
            <person name="Brunet F."/>
            <person name="Petit J.-L."/>
            <person name="Stange-Thomann N."/>
            <person name="Mauceli E."/>
            <person name="Bouneau L."/>
            <person name="Fischer C."/>
            <person name="Ozouf-Costaz C."/>
            <person name="Bernot A."/>
            <person name="Nicaud S."/>
            <person name="Jaffe D."/>
            <person name="Fisher S."/>
            <person name="Lutfalla G."/>
            <person name="Dossat C."/>
            <person name="Segurens B."/>
            <person name="Dasilva C."/>
            <person name="Salanoubat M."/>
            <person name="Levy M."/>
            <person name="Boudet N."/>
            <person name="Castellano S."/>
            <person name="Anthouard V."/>
            <person name="Jubin C."/>
            <person name="Castelli V."/>
            <person name="Katinka M."/>
            <person name="Vacherie B."/>
            <person name="Biemont C."/>
            <person name="Skalli Z."/>
            <person name="Cattolico L."/>
            <person name="Poulain J."/>
            <person name="De Berardinis V."/>
            <person name="Cruaud C."/>
            <person name="Duprat S."/>
            <person name="Brottier P."/>
            <person name="Coutanceau J.-P."/>
            <person name="Gouzy J."/>
            <person name="Parra G."/>
            <person name="Lardier G."/>
            <person name="Chapple C."/>
            <person name="McKernan K.J."/>
            <person name="McEwan P."/>
            <person name="Bosak S."/>
            <person name="Kellis M."/>
            <person name="Volff J.-N."/>
            <person name="Guigo R."/>
            <person name="Zody M.C."/>
            <person name="Mesirov J."/>
            <person name="Lindblad-Toh K."/>
            <person name="Birren B."/>
            <person name="Nusbaum C."/>
            <person name="Kahn D."/>
            <person name="Robinson-Rechavi M."/>
            <person name="Laudet V."/>
            <person name="Schachter V."/>
            <person name="Quetier F."/>
            <person name="Saurin W."/>
            <person name="Scarpelli C."/>
            <person name="Wincker P."/>
            <person name="Lander E.S."/>
            <person name="Weissenbach J."/>
            <person name="Roest Crollius H."/>
        </authorList>
    </citation>
    <scope>NUCLEOTIDE SEQUENCE [LARGE SCALE GENOMIC DNA]</scope>
</reference>
<feature type="non-terminal residue" evidence="1">
    <location>
        <position position="37"/>
    </location>
</feature>
<name>Q4TET9_TETNG</name>
<dbReference type="AlphaFoldDB" id="Q4TET9"/>
<gene>
    <name evidence="1" type="ORF">GSTENG00002081001</name>
</gene>
<feature type="non-terminal residue" evidence="1">
    <location>
        <position position="1"/>
    </location>
</feature>
<dbReference type="EMBL" id="CAAE01005126">
    <property type="protein sequence ID" value="CAF88593.1"/>
    <property type="molecule type" value="Genomic_DNA"/>
</dbReference>
<dbReference type="Gene3D" id="1.20.1410.10">
    <property type="entry name" value="I/LWEQ domain"/>
    <property type="match status" value="1"/>
</dbReference>